<dbReference type="InterPro" id="IPR016024">
    <property type="entry name" value="ARM-type_fold"/>
</dbReference>
<dbReference type="PANTHER" id="PTHR12697:SF5">
    <property type="entry name" value="DEOXYHYPUSINE HYDROXYLASE"/>
    <property type="match status" value="1"/>
</dbReference>
<dbReference type="SMART" id="SM00567">
    <property type="entry name" value="EZ_HEAT"/>
    <property type="match status" value="3"/>
</dbReference>
<keyword evidence="2" id="KW-0456">Lyase</keyword>
<dbReference type="Proteomes" id="UP000054323">
    <property type="component" value="Unassembled WGS sequence"/>
</dbReference>
<dbReference type="InterPro" id="IPR011989">
    <property type="entry name" value="ARM-like"/>
</dbReference>
<evidence type="ECO:0000256" key="1">
    <source>
        <dbReference type="SAM" id="MobiDB-lite"/>
    </source>
</evidence>
<feature type="region of interest" description="Disordered" evidence="1">
    <location>
        <begin position="1"/>
        <end position="26"/>
    </location>
</feature>
<dbReference type="SUPFAM" id="SSF48371">
    <property type="entry name" value="ARM repeat"/>
    <property type="match status" value="2"/>
</dbReference>
<reference evidence="3" key="1">
    <citation type="journal article" date="2015" name="MBio">
        <title>Genome-Resolved Metagenomic Analysis Reveals Roles for Candidate Phyla and Other Microbial Community Members in Biogeochemical Transformations in Oil Reservoirs.</title>
        <authorList>
            <person name="Hu P."/>
            <person name="Tom L."/>
            <person name="Singh A."/>
            <person name="Thomas B.C."/>
            <person name="Baker B.J."/>
            <person name="Piceno Y.M."/>
            <person name="Andersen G.L."/>
            <person name="Banfield J.F."/>
        </authorList>
    </citation>
    <scope>NUCLEOTIDE SEQUENCE [LARGE SCALE GENOMIC DNA]</scope>
</reference>
<organism evidence="2 3">
    <name type="scientific">Methanoculleus marisnigri</name>
    <dbReference type="NCBI Taxonomy" id="2198"/>
    <lineage>
        <taxon>Archaea</taxon>
        <taxon>Methanobacteriati</taxon>
        <taxon>Methanobacteriota</taxon>
        <taxon>Stenosarchaea group</taxon>
        <taxon>Methanomicrobia</taxon>
        <taxon>Methanomicrobiales</taxon>
        <taxon>Methanomicrobiaceae</taxon>
        <taxon>Methanoculleus</taxon>
    </lineage>
</organism>
<dbReference type="Pfam" id="PF13646">
    <property type="entry name" value="HEAT_2"/>
    <property type="match status" value="1"/>
</dbReference>
<name>A0A117LQV9_9EURY</name>
<comment type="caution">
    <text evidence="2">The sequence shown here is derived from an EMBL/GenBank/DDBJ whole genome shotgun (WGS) entry which is preliminary data.</text>
</comment>
<dbReference type="InterPro" id="IPR004155">
    <property type="entry name" value="PBS_lyase_HEAT"/>
</dbReference>
<evidence type="ECO:0000313" key="3">
    <source>
        <dbReference type="Proteomes" id="UP000054323"/>
    </source>
</evidence>
<accession>A0A117LQV9</accession>
<dbReference type="GO" id="GO:0016491">
    <property type="term" value="F:oxidoreductase activity"/>
    <property type="evidence" value="ECO:0007669"/>
    <property type="project" value="TreeGrafter"/>
</dbReference>
<dbReference type="PANTHER" id="PTHR12697">
    <property type="entry name" value="PBS LYASE HEAT-LIKE PROTEIN"/>
    <property type="match status" value="1"/>
</dbReference>
<protein>
    <submittedName>
        <fullName evidence="2">PBS lyase HEAT domain protein repeat-containing protein</fullName>
    </submittedName>
</protein>
<sequence>MVQRRDLPTEESQGEKRYDVERMGSSRDIEGLTEALRSSDPAVRRSAALGLGGLGEWRAVEPLIHALADPVQAVREGAANALVMVGTPAVEPLIDLLERPGAAGVYGAPGEGLTQFDLLAGPEGIPLAKRKLRHRDGITQHDALGGPEDLKKAGGRGALDEEEDLSQHDALGGPEDIRRAGGRRSLDEEGEITQHDLLGGPEDVGTKKTLRHREIAQHDLFGGPEGVREHDVLFPGARRAGIVPEGALPGRGVRRAYAAVILGEIADPRAEGTLGRVLNDSDPAVRRAAEDGMARYRERRGMATPVPPASR</sequence>
<gene>
    <name evidence="2" type="ORF">XD82_0706</name>
</gene>
<proteinExistence type="predicted"/>
<dbReference type="Gene3D" id="1.25.10.10">
    <property type="entry name" value="Leucine-rich Repeat Variant"/>
    <property type="match status" value="2"/>
</dbReference>
<feature type="compositionally biased region" description="Basic and acidic residues" evidence="1">
    <location>
        <begin position="175"/>
        <end position="187"/>
    </location>
</feature>
<dbReference type="EMBL" id="LGGD01000069">
    <property type="protein sequence ID" value="KUK62349.1"/>
    <property type="molecule type" value="Genomic_DNA"/>
</dbReference>
<feature type="region of interest" description="Disordered" evidence="1">
    <location>
        <begin position="138"/>
        <end position="205"/>
    </location>
</feature>
<dbReference type="GO" id="GO:0016829">
    <property type="term" value="F:lyase activity"/>
    <property type="evidence" value="ECO:0007669"/>
    <property type="project" value="UniProtKB-KW"/>
</dbReference>
<dbReference type="AlphaFoldDB" id="A0A117LQV9"/>
<dbReference type="PATRIC" id="fig|2198.4.peg.981"/>
<evidence type="ECO:0000313" key="2">
    <source>
        <dbReference type="EMBL" id="KUK62349.1"/>
    </source>
</evidence>